<evidence type="ECO:0000256" key="1">
    <source>
        <dbReference type="SAM" id="MobiDB-lite"/>
    </source>
</evidence>
<sequence>MKCIKIEVRLVDRATRVGNAAATVPPLRTLLRRKLDTAESVKSKSSLQRDDILFLQIPAVAPSTAGIAEPMNLEMLSISPNLKSADSNFMRSTPATATLRFRKQAFIRIEYMIQVSLGTELLLELPITILPLPIKGPNIVYEPFAGGPQPIDESDEPVRGVNEESSMFTPLYPVFRSLSTVAATEISTESQPSQETNQVQQSNGESTNLANSDR</sequence>
<feature type="region of interest" description="Disordered" evidence="1">
    <location>
        <begin position="183"/>
        <end position="214"/>
    </location>
</feature>
<organism evidence="2 3">
    <name type="scientific">Gnathostoma spinigerum</name>
    <dbReference type="NCBI Taxonomy" id="75299"/>
    <lineage>
        <taxon>Eukaryota</taxon>
        <taxon>Metazoa</taxon>
        <taxon>Ecdysozoa</taxon>
        <taxon>Nematoda</taxon>
        <taxon>Chromadorea</taxon>
        <taxon>Rhabditida</taxon>
        <taxon>Spirurina</taxon>
        <taxon>Gnathostomatomorpha</taxon>
        <taxon>Gnathostomatoidea</taxon>
        <taxon>Gnathostomatidae</taxon>
        <taxon>Gnathostoma</taxon>
    </lineage>
</organism>
<evidence type="ECO:0000313" key="2">
    <source>
        <dbReference type="EMBL" id="MFH4977957.1"/>
    </source>
</evidence>
<protein>
    <recommendedName>
        <fullName evidence="4">Arrestin C-terminal-like domain-containing protein</fullName>
    </recommendedName>
</protein>
<comment type="caution">
    <text evidence="2">The sequence shown here is derived from an EMBL/GenBank/DDBJ whole genome shotgun (WGS) entry which is preliminary data.</text>
</comment>
<evidence type="ECO:0008006" key="4">
    <source>
        <dbReference type="Google" id="ProtNLM"/>
    </source>
</evidence>
<keyword evidence="3" id="KW-1185">Reference proteome</keyword>
<gene>
    <name evidence="2" type="ORF">AB6A40_004666</name>
</gene>
<dbReference type="EMBL" id="JBGFUD010002751">
    <property type="protein sequence ID" value="MFH4977957.1"/>
    <property type="molecule type" value="Genomic_DNA"/>
</dbReference>
<evidence type="ECO:0000313" key="3">
    <source>
        <dbReference type="Proteomes" id="UP001608902"/>
    </source>
</evidence>
<reference evidence="2 3" key="1">
    <citation type="submission" date="2024-08" db="EMBL/GenBank/DDBJ databases">
        <title>Gnathostoma spinigerum genome.</title>
        <authorList>
            <person name="Gonzalez-Bertolin B."/>
            <person name="Monzon S."/>
            <person name="Zaballos A."/>
            <person name="Jimenez P."/>
            <person name="Dekumyoy P."/>
            <person name="Varona S."/>
            <person name="Cuesta I."/>
            <person name="Sumanam S."/>
            <person name="Adisakwattana P."/>
            <person name="Gasser R.B."/>
            <person name="Hernandez-Gonzalez A."/>
            <person name="Young N.D."/>
            <person name="Perteguer M.J."/>
        </authorList>
    </citation>
    <scope>NUCLEOTIDE SEQUENCE [LARGE SCALE GENOMIC DNA]</scope>
    <source>
        <strain evidence="2">AL3</strain>
        <tissue evidence="2">Liver</tissue>
    </source>
</reference>
<proteinExistence type="predicted"/>
<dbReference type="Proteomes" id="UP001608902">
    <property type="component" value="Unassembled WGS sequence"/>
</dbReference>
<accession>A0ABD6EMM4</accession>
<name>A0ABD6EMM4_9BILA</name>
<dbReference type="AlphaFoldDB" id="A0ABD6EMM4"/>